<dbReference type="Gene3D" id="3.40.50.12780">
    <property type="entry name" value="N-terminal domain of ligase-like"/>
    <property type="match status" value="1"/>
</dbReference>
<gene>
    <name evidence="2" type="ORF">CTAYLR_003145</name>
</gene>
<dbReference type="PANTHER" id="PTHR22754">
    <property type="entry name" value="DISCO-INTERACTING PROTEIN 2 DIP2 -RELATED"/>
    <property type="match status" value="1"/>
</dbReference>
<name>A0AAD7XQD9_9STRA</name>
<evidence type="ECO:0000259" key="1">
    <source>
        <dbReference type="Pfam" id="PF00501"/>
    </source>
</evidence>
<organism evidence="2 3">
    <name type="scientific">Chrysophaeum taylorii</name>
    <dbReference type="NCBI Taxonomy" id="2483200"/>
    <lineage>
        <taxon>Eukaryota</taxon>
        <taxon>Sar</taxon>
        <taxon>Stramenopiles</taxon>
        <taxon>Ochrophyta</taxon>
        <taxon>Pelagophyceae</taxon>
        <taxon>Pelagomonadales</taxon>
        <taxon>Pelagomonadaceae</taxon>
        <taxon>Chrysophaeum</taxon>
    </lineage>
</organism>
<dbReference type="EMBL" id="JAQMWT010000024">
    <property type="protein sequence ID" value="KAJ8613657.1"/>
    <property type="molecule type" value="Genomic_DNA"/>
</dbReference>
<protein>
    <recommendedName>
        <fullName evidence="1">AMP-dependent synthetase/ligase domain-containing protein</fullName>
    </recommendedName>
</protein>
<dbReference type="InterPro" id="IPR000873">
    <property type="entry name" value="AMP-dep_synth/lig_dom"/>
</dbReference>
<dbReference type="InterPro" id="IPR042099">
    <property type="entry name" value="ANL_N_sf"/>
</dbReference>
<dbReference type="SUPFAM" id="SSF56801">
    <property type="entry name" value="Acetyl-CoA synthetase-like"/>
    <property type="match status" value="1"/>
</dbReference>
<proteinExistence type="predicted"/>
<dbReference type="AlphaFoldDB" id="A0AAD7XQD9"/>
<keyword evidence="3" id="KW-1185">Reference proteome</keyword>
<sequence>MTSRKPHRRRGPWSDEASWQAQARKTTTALDKETFLTWLDGDGAEVANLSYGGVWSRSAFVAKWLLGDVGLAPGDRSMLVYAPGPEFFVAFVACLRAGVLAVPNYPPDPANLRLGLEKLDLIYAGTTLTVWAMTHIHRYSIGW</sequence>
<feature type="domain" description="AMP-dependent synthetase/ligase" evidence="1">
    <location>
        <begin position="27"/>
        <end position="106"/>
    </location>
</feature>
<accession>A0AAD7XQD9</accession>
<reference evidence="2" key="1">
    <citation type="submission" date="2023-01" db="EMBL/GenBank/DDBJ databases">
        <title>Metagenome sequencing of chrysophaentin producing Chrysophaeum taylorii.</title>
        <authorList>
            <person name="Davison J."/>
            <person name="Bewley C."/>
        </authorList>
    </citation>
    <scope>NUCLEOTIDE SEQUENCE</scope>
    <source>
        <strain evidence="2">NIES-1699</strain>
    </source>
</reference>
<evidence type="ECO:0000313" key="2">
    <source>
        <dbReference type="EMBL" id="KAJ8613657.1"/>
    </source>
</evidence>
<comment type="caution">
    <text evidence="2">The sequence shown here is derived from an EMBL/GenBank/DDBJ whole genome shotgun (WGS) entry which is preliminary data.</text>
</comment>
<dbReference type="PANTHER" id="PTHR22754:SF32">
    <property type="entry name" value="DISCO-INTERACTING PROTEIN 2"/>
    <property type="match status" value="1"/>
</dbReference>
<evidence type="ECO:0000313" key="3">
    <source>
        <dbReference type="Proteomes" id="UP001230188"/>
    </source>
</evidence>
<dbReference type="Pfam" id="PF00501">
    <property type="entry name" value="AMP-binding"/>
    <property type="match status" value="1"/>
</dbReference>
<dbReference type="Proteomes" id="UP001230188">
    <property type="component" value="Unassembled WGS sequence"/>
</dbReference>